<dbReference type="Pfam" id="PF01168">
    <property type="entry name" value="Ala_racemase_N"/>
    <property type="match status" value="1"/>
</dbReference>
<protein>
    <submittedName>
        <fullName evidence="2">Amino acid deaminase/aldolase</fullName>
    </submittedName>
</protein>
<dbReference type="RefSeq" id="WP_130109104.1">
    <property type="nucleotide sequence ID" value="NZ_CP035806.1"/>
</dbReference>
<dbReference type="GO" id="GO:0008721">
    <property type="term" value="F:D-serine ammonia-lyase activity"/>
    <property type="evidence" value="ECO:0007669"/>
    <property type="project" value="TreeGrafter"/>
</dbReference>
<dbReference type="SUPFAM" id="SSF51419">
    <property type="entry name" value="PLP-binding barrel"/>
    <property type="match status" value="1"/>
</dbReference>
<dbReference type="InterPro" id="IPR029066">
    <property type="entry name" value="PLP-binding_barrel"/>
</dbReference>
<dbReference type="PANTHER" id="PTHR28004:SF2">
    <property type="entry name" value="D-SERINE DEHYDRATASE"/>
    <property type="match status" value="1"/>
</dbReference>
<organism evidence="2 3">
    <name type="scientific">Leucobacter triazinivorans</name>
    <dbReference type="NCBI Taxonomy" id="1784719"/>
    <lineage>
        <taxon>Bacteria</taxon>
        <taxon>Bacillati</taxon>
        <taxon>Actinomycetota</taxon>
        <taxon>Actinomycetes</taxon>
        <taxon>Micrococcales</taxon>
        <taxon>Microbacteriaceae</taxon>
        <taxon>Leucobacter</taxon>
    </lineage>
</organism>
<dbReference type="Proteomes" id="UP000289260">
    <property type="component" value="Chromosome"/>
</dbReference>
<evidence type="ECO:0000313" key="2">
    <source>
        <dbReference type="EMBL" id="QBE47955.1"/>
    </source>
</evidence>
<dbReference type="AlphaFoldDB" id="A0A4P6KC97"/>
<gene>
    <name evidence="2" type="ORF">EVS81_03205</name>
</gene>
<dbReference type="InterPro" id="IPR001608">
    <property type="entry name" value="Ala_racemase_N"/>
</dbReference>
<sequence length="417" mass="43993">MTLDLSAPDVRAAADDRAWIRPGDYWPAFTDATRELSAPVVALSLAALRRNADDLARRAGGLPIRVASKSIRVRGVLDAVLALPGFRGVLAYTLAEGIWLAERVDDVVVGYPTADRAAIARLGSDERSAARVTVMVDSAEQLDLIDAVAPPATRATIRVCLDLDASWRSRALGHLGVRRSPLHEPQELRALAARVAARPGFALVGVMAYEAQIAGVGDRPSGRAAQGVLVRAMQRASSAELAERRAAAVAAVRQEAQLEFVNGGGTGSVERTAAEQAVTEVAAGSGLFGPHLFDHYDAFDVAPAVGFALDVVRKPSADRATLLGGGWIASGPAAPDRLPQLVWPAGLSFEPREGAGEVQTPVRGAAARMLRPGDRVWLRHTKSGEVMEHTNEVVPIGGDGSALPAIPTYRGEGRCFL</sequence>
<evidence type="ECO:0000259" key="1">
    <source>
        <dbReference type="Pfam" id="PF01168"/>
    </source>
</evidence>
<reference evidence="2 3" key="1">
    <citation type="submission" date="2019-02" db="EMBL/GenBank/DDBJ databases">
        <authorList>
            <person name="Sun L."/>
            <person name="Pan D."/>
            <person name="Wu X."/>
        </authorList>
    </citation>
    <scope>NUCLEOTIDE SEQUENCE [LARGE SCALE GENOMIC DNA]</scope>
    <source>
        <strain evidence="2 3">JW-1</strain>
    </source>
</reference>
<dbReference type="InterPro" id="IPR051466">
    <property type="entry name" value="D-amino_acid_metab_enzyme"/>
</dbReference>
<dbReference type="GO" id="GO:0036088">
    <property type="term" value="P:D-serine catabolic process"/>
    <property type="evidence" value="ECO:0007669"/>
    <property type="project" value="TreeGrafter"/>
</dbReference>
<dbReference type="Gene3D" id="3.20.20.10">
    <property type="entry name" value="Alanine racemase"/>
    <property type="match status" value="1"/>
</dbReference>
<dbReference type="EMBL" id="CP035806">
    <property type="protein sequence ID" value="QBE47955.1"/>
    <property type="molecule type" value="Genomic_DNA"/>
</dbReference>
<dbReference type="PANTHER" id="PTHR28004">
    <property type="entry name" value="ZGC:162816-RELATED"/>
    <property type="match status" value="1"/>
</dbReference>
<name>A0A4P6KC97_9MICO</name>
<feature type="domain" description="Alanine racemase N-terminal" evidence="1">
    <location>
        <begin position="44"/>
        <end position="289"/>
    </location>
</feature>
<accession>A0A4P6KC97</accession>
<dbReference type="OrthoDB" id="2445260at2"/>
<evidence type="ECO:0000313" key="3">
    <source>
        <dbReference type="Proteomes" id="UP000289260"/>
    </source>
</evidence>
<keyword evidence="3" id="KW-1185">Reference proteome</keyword>
<dbReference type="KEGG" id="ltr:EVS81_03205"/>
<proteinExistence type="predicted"/>